<evidence type="ECO:0000256" key="8">
    <source>
        <dbReference type="ARBA" id="ARBA00022759"/>
    </source>
</evidence>
<comment type="function">
    <text evidence="1">The aspartyl protease (PR) mediates the proteolytic cleavages of the Gag and Gag-Pol polyproteins after assembly of the VLP.</text>
</comment>
<evidence type="ECO:0000256" key="18">
    <source>
        <dbReference type="SAM" id="MobiDB-lite"/>
    </source>
</evidence>
<feature type="domain" description="Integrase catalytic" evidence="19">
    <location>
        <begin position="160"/>
        <end position="335"/>
    </location>
</feature>
<evidence type="ECO:0000259" key="19">
    <source>
        <dbReference type="PROSITE" id="PS50994"/>
    </source>
</evidence>
<reference evidence="20" key="1">
    <citation type="journal article" date="2022" name="Int. J. Mol. Sci.">
        <title>Draft Genome of Tanacetum Coccineum: Genomic Comparison of Closely Related Tanacetum-Family Plants.</title>
        <authorList>
            <person name="Yamashiro T."/>
            <person name="Shiraishi A."/>
            <person name="Nakayama K."/>
            <person name="Satake H."/>
        </authorList>
    </citation>
    <scope>NUCLEOTIDE SEQUENCE</scope>
</reference>
<dbReference type="Pfam" id="PF00665">
    <property type="entry name" value="rve"/>
    <property type="match status" value="1"/>
</dbReference>
<evidence type="ECO:0000256" key="11">
    <source>
        <dbReference type="ARBA" id="ARBA00022842"/>
    </source>
</evidence>
<keyword evidence="12" id="KW-0229">DNA integration</keyword>
<feature type="compositionally biased region" description="Polar residues" evidence="18">
    <location>
        <begin position="458"/>
        <end position="482"/>
    </location>
</feature>
<evidence type="ECO:0000256" key="5">
    <source>
        <dbReference type="ARBA" id="ARBA00022723"/>
    </source>
</evidence>
<proteinExistence type="predicted"/>
<evidence type="ECO:0000256" key="15">
    <source>
        <dbReference type="ARBA" id="ARBA00023113"/>
    </source>
</evidence>
<keyword evidence="21" id="KW-1185">Reference proteome</keyword>
<dbReference type="InterPro" id="IPR036397">
    <property type="entry name" value="RNaseH_sf"/>
</dbReference>
<keyword evidence="2" id="KW-1188">Viral release from host cell</keyword>
<keyword evidence="14" id="KW-0239">DNA-directed DNA polymerase</keyword>
<keyword evidence="15" id="KW-0917">Virion maturation</keyword>
<keyword evidence="3" id="KW-0645">Protease</keyword>
<keyword evidence="13" id="KW-0695">RNA-directed DNA polymerase</keyword>
<keyword evidence="9" id="KW-0378">Hydrolase</keyword>
<dbReference type="InterPro" id="IPR054722">
    <property type="entry name" value="PolX-like_BBD"/>
</dbReference>
<dbReference type="InterPro" id="IPR057670">
    <property type="entry name" value="SH3_retrovirus"/>
</dbReference>
<dbReference type="InterPro" id="IPR025724">
    <property type="entry name" value="GAG-pre-integrase_dom"/>
</dbReference>
<keyword evidence="4" id="KW-0540">Nuclease</keyword>
<evidence type="ECO:0000313" key="20">
    <source>
        <dbReference type="EMBL" id="GJU09081.1"/>
    </source>
</evidence>
<gene>
    <name evidence="20" type="ORF">Tco_1125511</name>
</gene>
<dbReference type="SUPFAM" id="SSF53098">
    <property type="entry name" value="Ribonuclease H-like"/>
    <property type="match status" value="1"/>
</dbReference>
<feature type="non-terminal residue" evidence="20">
    <location>
        <position position="1"/>
    </location>
</feature>
<evidence type="ECO:0000256" key="16">
    <source>
        <dbReference type="ARBA" id="ARBA00023172"/>
    </source>
</evidence>
<dbReference type="InterPro" id="IPR012337">
    <property type="entry name" value="RNaseH-like_sf"/>
</dbReference>
<evidence type="ECO:0000256" key="13">
    <source>
        <dbReference type="ARBA" id="ARBA00022918"/>
    </source>
</evidence>
<evidence type="ECO:0000256" key="14">
    <source>
        <dbReference type="ARBA" id="ARBA00022932"/>
    </source>
</evidence>
<sequence>VVEIVLWYLDFGCSKHLTRDRSQLTNFVSKFLGTVKFDNDHVAKIMAYGDYQIGNVTISIAFRQLTCYIRNLEGVDLLTGSRGDNLYTLSLGDRMASSPICLLSKAFKTKSWLWHRRLSHLNFGAINHLARHDLVRGLPKLKFEKDHLCSACALGKSTKKPHKPKSEDTNQEKLYLLHMDLCGPMCVTSVNGKKYILVIVDDYSRFTWVKCLRSKDEAPAFIINFLKMIQVRLKGTVRRIKTDNGTEFVNQTLREYYEKFGISHKTSVARSPKQNGVVERRNHTLIEAARTMLIYAKAPLFLWAEAVATACYTQNCSMIRLRNGKTPYKLLHNKPPDLYYLHVFGALCYPTNDSENLGKLKPKADIGIFIGYAPTKKAFRIYNRRTRRIIETIYVDFDELTAMASEHSSSGPALHEMTPATISSGLVPNPHPSTPVESIQHLKIAPINEVIAPVLADSTGSPSSTTVDQDAPSPSNSQTTPETEPPVIPNDVEEDNHDIEVAHMGPVSTRLQLHKQALFCYYDAFLTAVEPKTYKDALTQACWIEAMQEELNEFERLEVWELVPRPDKVMVITLKWIYKVKLDELGGILKNKARLVARGYRQEEGIDFEESFAPVARLEAIRIFLAFAAHMNMVVYQMDVKTAFLNGNLREEVYVSQPDGFVDKDNPNHVYKLKKALYGLKQAPRAWYDMLSSFLISQDFSKGSVDPTLFIRREGKELLLVQIYVDDIIFVASTPELCDLFAKIMCSKFKMSMMGKISFFLGLQISQSPRGIFINQSKYALESLKKYGFDSCDPVDTPMVEKSKLDEDKEGKAVDPSHYRGMIGTLLYLTASRPDLQFAICMCARYQARPTEKHLNAVKRIFRYLKGTVHRGLWYPKDSSIALTAFADADHAGCQDTRRSTSGSMQLLGDRLVSWSSKRQKSAAISSTEAEYIALSGCCAQILWMRSQLTDYGFGFNKIPMYCDNKSAIALCCNNVQHSRSKHIDIRFHFIKEHVENGVIELYFVNTEYQLTDIFTKALGRKRIEFLINKLGMRSFTPETLKQLADEVDE</sequence>
<keyword evidence="8" id="KW-0255">Endonuclease</keyword>
<reference evidence="20" key="2">
    <citation type="submission" date="2022-01" db="EMBL/GenBank/DDBJ databases">
        <authorList>
            <person name="Yamashiro T."/>
            <person name="Shiraishi A."/>
            <person name="Satake H."/>
            <person name="Nakayama K."/>
        </authorList>
    </citation>
    <scope>NUCLEOTIDE SEQUENCE</scope>
</reference>
<dbReference type="InterPro" id="IPR043502">
    <property type="entry name" value="DNA/RNA_pol_sf"/>
</dbReference>
<dbReference type="Pfam" id="PF22936">
    <property type="entry name" value="Pol_BBD"/>
    <property type="match status" value="1"/>
</dbReference>
<evidence type="ECO:0000256" key="7">
    <source>
        <dbReference type="ARBA" id="ARBA00022750"/>
    </source>
</evidence>
<dbReference type="Gene3D" id="3.30.420.10">
    <property type="entry name" value="Ribonuclease H-like superfamily/Ribonuclease H"/>
    <property type="match status" value="1"/>
</dbReference>
<dbReference type="PANTHER" id="PTHR42648:SF11">
    <property type="entry name" value="TRANSPOSON TY4-P GAG-POL POLYPROTEIN"/>
    <property type="match status" value="1"/>
</dbReference>
<dbReference type="PANTHER" id="PTHR42648">
    <property type="entry name" value="TRANSPOSASE, PUTATIVE-RELATED"/>
    <property type="match status" value="1"/>
</dbReference>
<keyword evidence="14" id="KW-0548">Nucleotidyltransferase</keyword>
<name>A0ABQ5JAC6_9ASTR</name>
<dbReference type="Pfam" id="PF07727">
    <property type="entry name" value="RVT_2"/>
    <property type="match status" value="1"/>
</dbReference>
<evidence type="ECO:0000256" key="2">
    <source>
        <dbReference type="ARBA" id="ARBA00022612"/>
    </source>
</evidence>
<evidence type="ECO:0000256" key="9">
    <source>
        <dbReference type="ARBA" id="ARBA00022801"/>
    </source>
</evidence>
<evidence type="ECO:0000313" key="21">
    <source>
        <dbReference type="Proteomes" id="UP001151760"/>
    </source>
</evidence>
<dbReference type="InterPro" id="IPR013103">
    <property type="entry name" value="RVT_2"/>
</dbReference>
<evidence type="ECO:0000256" key="17">
    <source>
        <dbReference type="ARBA" id="ARBA00023268"/>
    </source>
</evidence>
<organism evidence="20 21">
    <name type="scientific">Tanacetum coccineum</name>
    <dbReference type="NCBI Taxonomy" id="301880"/>
    <lineage>
        <taxon>Eukaryota</taxon>
        <taxon>Viridiplantae</taxon>
        <taxon>Streptophyta</taxon>
        <taxon>Embryophyta</taxon>
        <taxon>Tracheophyta</taxon>
        <taxon>Spermatophyta</taxon>
        <taxon>Magnoliopsida</taxon>
        <taxon>eudicotyledons</taxon>
        <taxon>Gunneridae</taxon>
        <taxon>Pentapetalae</taxon>
        <taxon>asterids</taxon>
        <taxon>campanulids</taxon>
        <taxon>Asterales</taxon>
        <taxon>Asteraceae</taxon>
        <taxon>Asteroideae</taxon>
        <taxon>Anthemideae</taxon>
        <taxon>Anthemidinae</taxon>
        <taxon>Tanacetum</taxon>
    </lineage>
</organism>
<keyword evidence="11" id="KW-0460">Magnesium</keyword>
<protein>
    <submittedName>
        <fullName evidence="20">Retrovirus-related pol polyprotein from transposon TNT 1-94</fullName>
    </submittedName>
</protein>
<dbReference type="Pfam" id="PF25597">
    <property type="entry name" value="SH3_retrovirus"/>
    <property type="match status" value="1"/>
</dbReference>
<accession>A0ABQ5JAC6</accession>
<keyword evidence="14" id="KW-0808">Transferase</keyword>
<dbReference type="InterPro" id="IPR001584">
    <property type="entry name" value="Integrase_cat-core"/>
</dbReference>
<dbReference type="InterPro" id="IPR039537">
    <property type="entry name" value="Retrotran_Ty1/copia-like"/>
</dbReference>
<dbReference type="Proteomes" id="UP001151760">
    <property type="component" value="Unassembled WGS sequence"/>
</dbReference>
<keyword evidence="6" id="KW-0547">Nucleotide-binding</keyword>
<dbReference type="PROSITE" id="PS50994">
    <property type="entry name" value="INTEGRASE"/>
    <property type="match status" value="1"/>
</dbReference>
<keyword evidence="16" id="KW-0233">DNA recombination</keyword>
<keyword evidence="5" id="KW-0479">Metal-binding</keyword>
<evidence type="ECO:0000256" key="6">
    <source>
        <dbReference type="ARBA" id="ARBA00022741"/>
    </source>
</evidence>
<evidence type="ECO:0000256" key="12">
    <source>
        <dbReference type="ARBA" id="ARBA00022908"/>
    </source>
</evidence>
<keyword evidence="10" id="KW-0067">ATP-binding</keyword>
<evidence type="ECO:0000256" key="1">
    <source>
        <dbReference type="ARBA" id="ARBA00002180"/>
    </source>
</evidence>
<dbReference type="EMBL" id="BQNB010021695">
    <property type="protein sequence ID" value="GJU09081.1"/>
    <property type="molecule type" value="Genomic_DNA"/>
</dbReference>
<evidence type="ECO:0000256" key="4">
    <source>
        <dbReference type="ARBA" id="ARBA00022722"/>
    </source>
</evidence>
<comment type="caution">
    <text evidence="20">The sequence shown here is derived from an EMBL/GenBank/DDBJ whole genome shotgun (WGS) entry which is preliminary data.</text>
</comment>
<dbReference type="CDD" id="cd09272">
    <property type="entry name" value="RNase_HI_RT_Ty1"/>
    <property type="match status" value="1"/>
</dbReference>
<keyword evidence="7" id="KW-0064">Aspartyl protease</keyword>
<keyword evidence="17" id="KW-0511">Multifunctional enzyme</keyword>
<evidence type="ECO:0000256" key="3">
    <source>
        <dbReference type="ARBA" id="ARBA00022670"/>
    </source>
</evidence>
<dbReference type="Pfam" id="PF13976">
    <property type="entry name" value="gag_pre-integrs"/>
    <property type="match status" value="1"/>
</dbReference>
<feature type="region of interest" description="Disordered" evidence="18">
    <location>
        <begin position="456"/>
        <end position="492"/>
    </location>
</feature>
<evidence type="ECO:0000256" key="10">
    <source>
        <dbReference type="ARBA" id="ARBA00022840"/>
    </source>
</evidence>
<dbReference type="SUPFAM" id="SSF56672">
    <property type="entry name" value="DNA/RNA polymerases"/>
    <property type="match status" value="1"/>
</dbReference>